<dbReference type="EMBL" id="JPKZ01000489">
    <property type="protein sequence ID" value="KHN86998.1"/>
    <property type="molecule type" value="Genomic_DNA"/>
</dbReference>
<dbReference type="STRING" id="6265.A0A0B2VZB2"/>
<reference evidence="1 2" key="1">
    <citation type="submission" date="2014-11" db="EMBL/GenBank/DDBJ databases">
        <title>Genetic blueprint of the zoonotic pathogen Toxocara canis.</title>
        <authorList>
            <person name="Zhu X.-Q."/>
            <person name="Korhonen P.K."/>
            <person name="Cai H."/>
            <person name="Young N.D."/>
            <person name="Nejsum P."/>
            <person name="von Samson-Himmelstjerna G."/>
            <person name="Boag P.R."/>
            <person name="Tan P."/>
            <person name="Li Q."/>
            <person name="Min J."/>
            <person name="Yang Y."/>
            <person name="Wang X."/>
            <person name="Fang X."/>
            <person name="Hall R.S."/>
            <person name="Hofmann A."/>
            <person name="Sternberg P.W."/>
            <person name="Jex A.R."/>
            <person name="Gasser R.B."/>
        </authorList>
    </citation>
    <scope>NUCLEOTIDE SEQUENCE [LARGE SCALE GENOMIC DNA]</scope>
    <source>
        <strain evidence="1">PN_DK_2014</strain>
    </source>
</reference>
<name>A0A0B2VZB2_TOXCA</name>
<gene>
    <name evidence="1" type="ORF">Tcan_13597</name>
</gene>
<sequence>MESEFLVSDIAARDIKSDRMIPLLDSDGCVIERRILAFKRIDKNQLQMRIEFSGFTNQAEVVYEGIVKSCTHDCSPKCNAELWETDSEPR</sequence>
<proteinExistence type="predicted"/>
<protein>
    <recommendedName>
        <fullName evidence="3">ZP domain-containing protein</fullName>
    </recommendedName>
</protein>
<evidence type="ECO:0000313" key="1">
    <source>
        <dbReference type="EMBL" id="KHN86998.1"/>
    </source>
</evidence>
<comment type="caution">
    <text evidence="1">The sequence shown here is derived from an EMBL/GenBank/DDBJ whole genome shotgun (WGS) entry which is preliminary data.</text>
</comment>
<dbReference type="OrthoDB" id="5855871at2759"/>
<evidence type="ECO:0000313" key="2">
    <source>
        <dbReference type="Proteomes" id="UP000031036"/>
    </source>
</evidence>
<accession>A0A0B2VZB2</accession>
<dbReference type="Proteomes" id="UP000031036">
    <property type="component" value="Unassembled WGS sequence"/>
</dbReference>
<evidence type="ECO:0008006" key="3">
    <source>
        <dbReference type="Google" id="ProtNLM"/>
    </source>
</evidence>
<keyword evidence="2" id="KW-1185">Reference proteome</keyword>
<dbReference type="AlphaFoldDB" id="A0A0B2VZB2"/>
<organism evidence="1 2">
    <name type="scientific">Toxocara canis</name>
    <name type="common">Canine roundworm</name>
    <dbReference type="NCBI Taxonomy" id="6265"/>
    <lineage>
        <taxon>Eukaryota</taxon>
        <taxon>Metazoa</taxon>
        <taxon>Ecdysozoa</taxon>
        <taxon>Nematoda</taxon>
        <taxon>Chromadorea</taxon>
        <taxon>Rhabditida</taxon>
        <taxon>Spirurina</taxon>
        <taxon>Ascaridomorpha</taxon>
        <taxon>Ascaridoidea</taxon>
        <taxon>Toxocaridae</taxon>
        <taxon>Toxocara</taxon>
    </lineage>
</organism>